<feature type="domain" description="VOC" evidence="2">
    <location>
        <begin position="18"/>
        <end position="161"/>
    </location>
</feature>
<evidence type="ECO:0000259" key="2">
    <source>
        <dbReference type="PROSITE" id="PS51819"/>
    </source>
</evidence>
<keyword evidence="3" id="KW-0456">Lyase</keyword>
<proteinExistence type="predicted"/>
<organism evidence="3">
    <name type="scientific">Anthurium amnicola</name>
    <dbReference type="NCBI Taxonomy" id="1678845"/>
    <lineage>
        <taxon>Eukaryota</taxon>
        <taxon>Viridiplantae</taxon>
        <taxon>Streptophyta</taxon>
        <taxon>Embryophyta</taxon>
        <taxon>Tracheophyta</taxon>
        <taxon>Spermatophyta</taxon>
        <taxon>Magnoliopsida</taxon>
        <taxon>Liliopsida</taxon>
        <taxon>Araceae</taxon>
        <taxon>Pothoideae</taxon>
        <taxon>Potheae</taxon>
        <taxon>Anthurium</taxon>
    </lineage>
</organism>
<dbReference type="InterPro" id="IPR004360">
    <property type="entry name" value="Glyas_Fos-R_dOase_dom"/>
</dbReference>
<dbReference type="GO" id="GO:0016829">
    <property type="term" value="F:lyase activity"/>
    <property type="evidence" value="ECO:0007669"/>
    <property type="project" value="UniProtKB-KW"/>
</dbReference>
<protein>
    <submittedName>
        <fullName evidence="3">Lactoylglutathione lyase</fullName>
    </submittedName>
</protein>
<dbReference type="Gene3D" id="3.10.180.10">
    <property type="entry name" value="2,3-Dihydroxybiphenyl 1,2-Dioxygenase, domain 1"/>
    <property type="match status" value="1"/>
</dbReference>
<keyword evidence="1" id="KW-0812">Transmembrane</keyword>
<dbReference type="InterPro" id="IPR029068">
    <property type="entry name" value="Glyas_Bleomycin-R_OHBP_Dase"/>
</dbReference>
<evidence type="ECO:0000256" key="1">
    <source>
        <dbReference type="SAM" id="Phobius"/>
    </source>
</evidence>
<keyword evidence="1" id="KW-0472">Membrane</keyword>
<dbReference type="AlphaFoldDB" id="A0A1D1Z1T9"/>
<sequence length="162" mass="17809">DTRTGKKGTEMAAAQGARAHHIARETIDVKRLASFYTEVLGFQRIESPDFGDFEVIWLQLPGSPITLHLIERNPQSMLPESPHTKSGAPLVADPRALPRGHHVCFAVSNFDDFVRSLKASARLASPSNQLPCLLLLLQCSLGVVALIGIKWKRNRSSFLGAR</sequence>
<dbReference type="EMBL" id="GDJX01007059">
    <property type="protein sequence ID" value="JAT60877.1"/>
    <property type="molecule type" value="Transcribed_RNA"/>
</dbReference>
<dbReference type="PROSITE" id="PS51819">
    <property type="entry name" value="VOC"/>
    <property type="match status" value="1"/>
</dbReference>
<feature type="non-terminal residue" evidence="3">
    <location>
        <position position="1"/>
    </location>
</feature>
<dbReference type="SUPFAM" id="SSF54593">
    <property type="entry name" value="Glyoxalase/Bleomycin resistance protein/Dihydroxybiphenyl dioxygenase"/>
    <property type="match status" value="1"/>
</dbReference>
<accession>A0A1D1Z1T9</accession>
<name>A0A1D1Z1T9_9ARAE</name>
<feature type="transmembrane region" description="Helical" evidence="1">
    <location>
        <begin position="128"/>
        <end position="149"/>
    </location>
</feature>
<dbReference type="PANTHER" id="PTHR47802:SF1">
    <property type="entry name" value="GLYOXALASE FAMILY PROTEIN, EXPRESSED"/>
    <property type="match status" value="1"/>
</dbReference>
<gene>
    <name evidence="3" type="primary">glo1_1</name>
    <name evidence="3" type="ORF">g.29788</name>
</gene>
<reference evidence="3" key="1">
    <citation type="submission" date="2015-07" db="EMBL/GenBank/DDBJ databases">
        <title>Transcriptome Assembly of Anthurium amnicola.</title>
        <authorList>
            <person name="Suzuki J."/>
        </authorList>
    </citation>
    <scope>NUCLEOTIDE SEQUENCE</scope>
</reference>
<dbReference type="Pfam" id="PF00903">
    <property type="entry name" value="Glyoxalase"/>
    <property type="match status" value="1"/>
</dbReference>
<keyword evidence="1" id="KW-1133">Transmembrane helix</keyword>
<dbReference type="InterPro" id="IPR037523">
    <property type="entry name" value="VOC_core"/>
</dbReference>
<evidence type="ECO:0000313" key="3">
    <source>
        <dbReference type="EMBL" id="JAT60877.1"/>
    </source>
</evidence>
<dbReference type="PANTHER" id="PTHR47802">
    <property type="entry name" value="GLYOXALASE FAMILY PROTEIN, EXPRESSED"/>
    <property type="match status" value="1"/>
</dbReference>